<gene>
    <name evidence="10" type="primary">LOC116039568</name>
</gene>
<feature type="transmembrane region" description="Helical" evidence="8">
    <location>
        <begin position="231"/>
        <end position="254"/>
    </location>
</feature>
<evidence type="ECO:0000256" key="6">
    <source>
        <dbReference type="ARBA" id="ARBA00034721"/>
    </source>
</evidence>
<dbReference type="GeneTree" id="ENSGT00950000182933"/>
<feature type="transmembrane region" description="Helical" evidence="8">
    <location>
        <begin position="274"/>
        <end position="296"/>
    </location>
</feature>
<keyword evidence="3" id="KW-0677">Repeat</keyword>
<evidence type="ECO:0000259" key="9">
    <source>
        <dbReference type="PROSITE" id="PS51225"/>
    </source>
</evidence>
<evidence type="ECO:0000256" key="8">
    <source>
        <dbReference type="SAM" id="Phobius"/>
    </source>
</evidence>
<evidence type="ECO:0000256" key="2">
    <source>
        <dbReference type="ARBA" id="ARBA00022692"/>
    </source>
</evidence>
<dbReference type="PROSITE" id="PS51225">
    <property type="entry name" value="MARVEL"/>
    <property type="match status" value="1"/>
</dbReference>
<dbReference type="InterPro" id="IPR008253">
    <property type="entry name" value="Marvel"/>
</dbReference>
<dbReference type="Ensembl" id="ENSSLUT00000027723.1">
    <property type="protein sequence ID" value="ENSSLUP00000026843.1"/>
    <property type="gene ID" value="ENSSLUG00000012205.1"/>
</dbReference>
<comment type="similarity">
    <text evidence="6">Belongs to the MAL family.</text>
</comment>
<dbReference type="PANTHER" id="PTHR17068:SF3">
    <property type="entry name" value="MYELOID-ASSOCIATED DIFFERENTIATION MARKER"/>
    <property type="match status" value="1"/>
</dbReference>
<dbReference type="GeneID" id="116039568"/>
<comment type="subcellular location">
    <subcellularLocation>
        <location evidence="1">Membrane</location>
        <topology evidence="1">Multi-pass membrane protein</topology>
    </subcellularLocation>
</comment>
<keyword evidence="4 8" id="KW-1133">Transmembrane helix</keyword>
<protein>
    <submittedName>
        <fullName evidence="10">Myeloid-associated differentiation marker homolog</fullName>
    </submittedName>
</protein>
<sequence>MPVIVLEARDFSSPLFLVRTWEILSGCTTFSLAASLEPSELNKNASNLQHLHTFRIFCMFTWCFFFTLTLLIHILSVIQFHSLIPISWKNLTVTAAVLGALMCLSASVVFPWIIMDHQQVSPRPVAAAVASCITFLAYTSESYVLGTQALEQRGYMGSMPGLLKIIQLWGGCQMIPLLLETVSGPPNGVHTWQLVVSGVSYGACVLMSVVTLVVILGDFAGRCFLPFDRFLAGFSLIGVLLYMVATVICFSKILQLREQQSIPDKSGELVIMETVVACITMLAYSVDLAFAIKLLCDRSHL</sequence>
<evidence type="ECO:0000256" key="3">
    <source>
        <dbReference type="ARBA" id="ARBA00022737"/>
    </source>
</evidence>
<name>A0A8C9YM73_SANLU</name>
<keyword evidence="5 7" id="KW-0472">Membrane</keyword>
<reference evidence="10" key="2">
    <citation type="submission" date="2025-09" db="UniProtKB">
        <authorList>
            <consortium name="Ensembl"/>
        </authorList>
    </citation>
    <scope>IDENTIFICATION</scope>
</reference>
<dbReference type="AlphaFoldDB" id="A0A8C9YM73"/>
<evidence type="ECO:0000313" key="10">
    <source>
        <dbReference type="Ensembl" id="ENSSLUP00000026843.1"/>
    </source>
</evidence>
<dbReference type="GO" id="GO:0016020">
    <property type="term" value="C:membrane"/>
    <property type="evidence" value="ECO:0007669"/>
    <property type="project" value="UniProtKB-SubCell"/>
</dbReference>
<reference evidence="10" key="1">
    <citation type="submission" date="2025-08" db="UniProtKB">
        <authorList>
            <consortium name="Ensembl"/>
        </authorList>
    </citation>
    <scope>IDENTIFICATION</scope>
</reference>
<keyword evidence="2 7" id="KW-0812">Transmembrane</keyword>
<dbReference type="Proteomes" id="UP000694568">
    <property type="component" value="Unplaced"/>
</dbReference>
<evidence type="ECO:0000313" key="11">
    <source>
        <dbReference type="Proteomes" id="UP000694568"/>
    </source>
</evidence>
<proteinExistence type="inferred from homology"/>
<dbReference type="PANTHER" id="PTHR17068">
    <property type="entry name" value="MYELOID-ASSOCIATED DIFFERENTIATION MARKER MYADM FAMILY MEMBER"/>
    <property type="match status" value="1"/>
</dbReference>
<feature type="transmembrane region" description="Helical" evidence="8">
    <location>
        <begin position="54"/>
        <end position="78"/>
    </location>
</feature>
<feature type="domain" description="MARVEL" evidence="9">
    <location>
        <begin position="10"/>
        <end position="150"/>
    </location>
</feature>
<keyword evidence="11" id="KW-1185">Reference proteome</keyword>
<dbReference type="RefSeq" id="XP_031140311.1">
    <property type="nucleotide sequence ID" value="XM_031284451.1"/>
</dbReference>
<evidence type="ECO:0000256" key="7">
    <source>
        <dbReference type="PROSITE-ProRule" id="PRU00581"/>
    </source>
</evidence>
<feature type="transmembrane region" description="Helical" evidence="8">
    <location>
        <begin position="161"/>
        <end position="179"/>
    </location>
</feature>
<accession>A0A8C9YM73</accession>
<dbReference type="OrthoDB" id="9948609at2759"/>
<feature type="transmembrane region" description="Helical" evidence="8">
    <location>
        <begin position="199"/>
        <end position="219"/>
    </location>
</feature>
<evidence type="ECO:0000256" key="4">
    <source>
        <dbReference type="ARBA" id="ARBA00022989"/>
    </source>
</evidence>
<evidence type="ECO:0000256" key="1">
    <source>
        <dbReference type="ARBA" id="ARBA00004141"/>
    </source>
</evidence>
<dbReference type="KEGG" id="sluc:116039568"/>
<evidence type="ECO:0000256" key="5">
    <source>
        <dbReference type="ARBA" id="ARBA00023136"/>
    </source>
</evidence>
<feature type="transmembrane region" description="Helical" evidence="8">
    <location>
        <begin position="120"/>
        <end position="140"/>
    </location>
</feature>
<feature type="transmembrane region" description="Helical" evidence="8">
    <location>
        <begin position="90"/>
        <end position="114"/>
    </location>
</feature>
<organism evidence="10 11">
    <name type="scientific">Sander lucioperca</name>
    <name type="common">Pike-perch</name>
    <name type="synonym">Perca lucioperca</name>
    <dbReference type="NCBI Taxonomy" id="283035"/>
    <lineage>
        <taxon>Eukaryota</taxon>
        <taxon>Metazoa</taxon>
        <taxon>Chordata</taxon>
        <taxon>Craniata</taxon>
        <taxon>Vertebrata</taxon>
        <taxon>Euteleostomi</taxon>
        <taxon>Actinopterygii</taxon>
        <taxon>Neopterygii</taxon>
        <taxon>Teleostei</taxon>
        <taxon>Neoteleostei</taxon>
        <taxon>Acanthomorphata</taxon>
        <taxon>Eupercaria</taxon>
        <taxon>Perciformes</taxon>
        <taxon>Percoidei</taxon>
        <taxon>Percidae</taxon>
        <taxon>Luciopercinae</taxon>
        <taxon>Sander</taxon>
    </lineage>
</organism>
<dbReference type="InterPro" id="IPR047123">
    <property type="entry name" value="MYADM-like"/>
</dbReference>